<sequence length="597" mass="68198">MGPYVMDVDVYVHLHLVLGTDFDNARLQLDLNDQPFLTLELGEDINTALNDQLTPFKNFKLEFTIIQRTLISDRRIEVVYFRLNQLIRHLWRPNGSLIHSLSVLLSSEVGNVSRDLLVSIIQACNSFSHVEIEPKGYVLLNTSDLPRMTCHTLRINYAAFRFGNLSNSFSNFENIKKIILEDASSINLDTVVRAIFDNGEQFRNLEEIDVKIKLKFDQLVALAGLRGLKRLTIRIVAANMSQNTIPALQECVARHSQTLEFLYLQFIRCKVTSGLSFETVFPKLRMLYLETANLTFEEFGDQDQDIYYEDEAFKEVESPSVDIFYLNGAVENGTMRKQFAALQKIEVIEPPDTSHPILKTNNISEFGVKYVNTSDLPKMICHTIRINPTTFPLTNVSNVFSHYVNTKKIIFEDASLINLDQVVRAIIGTGEQFGKLEEIDVTMKMNFNQLAALAGLRGLKRLKIRINDTIISESPMPALQECITKHAATLEFLHLEWMRCRVTSELSKLDSIEFQKLRKLYFGKNLLFEDVAEHEVDLFDLHVAIQNGTLRKNFPVLKMIEIMEPSETFYPVLNSSNISELGVKYGIQVMYNGALRG</sequence>
<dbReference type="AlphaFoldDB" id="A0A226DHX0"/>
<accession>A0A226DHX0</accession>
<comment type="caution">
    <text evidence="1">The sequence shown here is derived from an EMBL/GenBank/DDBJ whole genome shotgun (WGS) entry which is preliminary data.</text>
</comment>
<dbReference type="EMBL" id="LNIX01000019">
    <property type="protein sequence ID" value="OXA44843.1"/>
    <property type="molecule type" value="Genomic_DNA"/>
</dbReference>
<organism evidence="1 2">
    <name type="scientific">Folsomia candida</name>
    <name type="common">Springtail</name>
    <dbReference type="NCBI Taxonomy" id="158441"/>
    <lineage>
        <taxon>Eukaryota</taxon>
        <taxon>Metazoa</taxon>
        <taxon>Ecdysozoa</taxon>
        <taxon>Arthropoda</taxon>
        <taxon>Hexapoda</taxon>
        <taxon>Collembola</taxon>
        <taxon>Entomobryomorpha</taxon>
        <taxon>Isotomoidea</taxon>
        <taxon>Isotomidae</taxon>
        <taxon>Proisotominae</taxon>
        <taxon>Folsomia</taxon>
    </lineage>
</organism>
<dbReference type="InterPro" id="IPR032675">
    <property type="entry name" value="LRR_dom_sf"/>
</dbReference>
<dbReference type="Gene3D" id="3.80.10.10">
    <property type="entry name" value="Ribonuclease Inhibitor"/>
    <property type="match status" value="1"/>
</dbReference>
<dbReference type="Proteomes" id="UP000198287">
    <property type="component" value="Unassembled WGS sequence"/>
</dbReference>
<dbReference type="SUPFAM" id="SSF52047">
    <property type="entry name" value="RNI-like"/>
    <property type="match status" value="1"/>
</dbReference>
<keyword evidence="2" id="KW-1185">Reference proteome</keyword>
<reference evidence="1 2" key="1">
    <citation type="submission" date="2015-12" db="EMBL/GenBank/DDBJ databases">
        <title>The genome of Folsomia candida.</title>
        <authorList>
            <person name="Faddeeva A."/>
            <person name="Derks M.F."/>
            <person name="Anvar Y."/>
            <person name="Smit S."/>
            <person name="Van Straalen N."/>
            <person name="Roelofs D."/>
        </authorList>
    </citation>
    <scope>NUCLEOTIDE SEQUENCE [LARGE SCALE GENOMIC DNA]</scope>
    <source>
        <strain evidence="1 2">VU population</strain>
        <tissue evidence="1">Whole body</tissue>
    </source>
</reference>
<proteinExistence type="predicted"/>
<evidence type="ECO:0000313" key="2">
    <source>
        <dbReference type="Proteomes" id="UP000198287"/>
    </source>
</evidence>
<protein>
    <submittedName>
        <fullName evidence="1">Uncharacterized protein</fullName>
    </submittedName>
</protein>
<evidence type="ECO:0000313" key="1">
    <source>
        <dbReference type="EMBL" id="OXA44843.1"/>
    </source>
</evidence>
<name>A0A226DHX0_FOLCA</name>
<gene>
    <name evidence="1" type="ORF">Fcan01_20806</name>
</gene>